<dbReference type="PANTHER" id="PTHR39515:SF2">
    <property type="entry name" value="HTH-TYPE TRANSCRIPTIONAL REGULATOR RV0880"/>
    <property type="match status" value="1"/>
</dbReference>
<dbReference type="PANTHER" id="PTHR39515">
    <property type="entry name" value="CONSERVED PROTEIN"/>
    <property type="match status" value="1"/>
</dbReference>
<evidence type="ECO:0000313" key="4">
    <source>
        <dbReference type="Proteomes" id="UP000186096"/>
    </source>
</evidence>
<dbReference type="GO" id="GO:0003677">
    <property type="term" value="F:DNA binding"/>
    <property type="evidence" value="ECO:0007669"/>
    <property type="project" value="UniProtKB-KW"/>
</dbReference>
<proteinExistence type="predicted"/>
<dbReference type="EMBL" id="FTNI01000007">
    <property type="protein sequence ID" value="SIR30048.1"/>
    <property type="molecule type" value="Genomic_DNA"/>
</dbReference>
<feature type="domain" description="HTH marR-type" evidence="2">
    <location>
        <begin position="1"/>
        <end position="137"/>
    </location>
</feature>
<dbReference type="PROSITE" id="PS50995">
    <property type="entry name" value="HTH_MARR_2"/>
    <property type="match status" value="1"/>
</dbReference>
<dbReference type="SMART" id="SM00347">
    <property type="entry name" value="HTH_MARR"/>
    <property type="match status" value="1"/>
</dbReference>
<dbReference type="AlphaFoldDB" id="A0A1N6ZT92"/>
<organism evidence="3 4">
    <name type="scientific">Microbispora rosea</name>
    <dbReference type="NCBI Taxonomy" id="58117"/>
    <lineage>
        <taxon>Bacteria</taxon>
        <taxon>Bacillati</taxon>
        <taxon>Actinomycetota</taxon>
        <taxon>Actinomycetes</taxon>
        <taxon>Streptosporangiales</taxon>
        <taxon>Streptosporangiaceae</taxon>
        <taxon>Microbispora</taxon>
    </lineage>
</organism>
<evidence type="ECO:0000313" key="3">
    <source>
        <dbReference type="EMBL" id="SIR30048.1"/>
    </source>
</evidence>
<dbReference type="RefSeq" id="WP_239104975.1">
    <property type="nucleotide sequence ID" value="NZ_FTNI01000007.1"/>
</dbReference>
<dbReference type="GO" id="GO:0003700">
    <property type="term" value="F:DNA-binding transcription factor activity"/>
    <property type="evidence" value="ECO:0007669"/>
    <property type="project" value="InterPro"/>
</dbReference>
<dbReference type="InterPro" id="IPR000835">
    <property type="entry name" value="HTH_MarR-typ"/>
</dbReference>
<dbReference type="InterPro" id="IPR036390">
    <property type="entry name" value="WH_DNA-bd_sf"/>
</dbReference>
<keyword evidence="4" id="KW-1185">Reference proteome</keyword>
<protein>
    <submittedName>
        <fullName evidence="3">DNA-binding transcriptional regulator, MarR family</fullName>
    </submittedName>
</protein>
<dbReference type="InterPro" id="IPR036388">
    <property type="entry name" value="WH-like_DNA-bd_sf"/>
</dbReference>
<dbReference type="STRING" id="58117.SAMN05421833_107272"/>
<dbReference type="SUPFAM" id="SSF46785">
    <property type="entry name" value="Winged helix' DNA-binding domain"/>
    <property type="match status" value="1"/>
</dbReference>
<dbReference type="PRINTS" id="PR00598">
    <property type="entry name" value="HTHMARR"/>
</dbReference>
<reference evidence="4" key="1">
    <citation type="submission" date="2017-01" db="EMBL/GenBank/DDBJ databases">
        <authorList>
            <person name="Varghese N."/>
            <person name="Submissions S."/>
        </authorList>
    </citation>
    <scope>NUCLEOTIDE SEQUENCE [LARGE SCALE GENOMIC DNA]</scope>
    <source>
        <strain evidence="4">ATCC 12950</strain>
    </source>
</reference>
<sequence length="171" mass="18390">MPEISELSIAALTRVLEDFTRMHIRLPAGRRLSFTTLSVLHTLAGDGPKRLTELAGSEQVTQSAITQMVTKLEREGLVERHPDPSDGRAVLVQVTAAGAAIVDGRRAERVARLTDLADRLTEPERAAIALALPALARMVELHSAAIGDPPIERGDGEGDSGMDTPRDSARR</sequence>
<dbReference type="Pfam" id="PF01047">
    <property type="entry name" value="MarR"/>
    <property type="match status" value="1"/>
</dbReference>
<feature type="region of interest" description="Disordered" evidence="1">
    <location>
        <begin position="146"/>
        <end position="171"/>
    </location>
</feature>
<dbReference type="Gene3D" id="1.10.10.10">
    <property type="entry name" value="Winged helix-like DNA-binding domain superfamily/Winged helix DNA-binding domain"/>
    <property type="match status" value="1"/>
</dbReference>
<accession>A0A1N6ZT92</accession>
<evidence type="ECO:0000259" key="2">
    <source>
        <dbReference type="PROSITE" id="PS50995"/>
    </source>
</evidence>
<dbReference type="InterPro" id="IPR052526">
    <property type="entry name" value="HTH-type_Bedaq_tolerance"/>
</dbReference>
<gene>
    <name evidence="3" type="ORF">SAMN05421833_107272</name>
</gene>
<dbReference type="Proteomes" id="UP000186096">
    <property type="component" value="Unassembled WGS sequence"/>
</dbReference>
<keyword evidence="3" id="KW-0238">DNA-binding</keyword>
<evidence type="ECO:0000256" key="1">
    <source>
        <dbReference type="SAM" id="MobiDB-lite"/>
    </source>
</evidence>
<name>A0A1N6ZT92_9ACTN</name>